<keyword evidence="1" id="KW-0732">Signal</keyword>
<gene>
    <name evidence="3" type="ORF">C4F49_09840</name>
</gene>
<evidence type="ECO:0000259" key="2">
    <source>
        <dbReference type="PROSITE" id="PS51841"/>
    </source>
</evidence>
<dbReference type="InterPro" id="IPR001322">
    <property type="entry name" value="Lamin_tail_dom"/>
</dbReference>
<dbReference type="InterPro" id="IPR036415">
    <property type="entry name" value="Lamin_tail_dom_sf"/>
</dbReference>
<dbReference type="RefSeq" id="WP_196934126.1">
    <property type="nucleotide sequence ID" value="NZ_MU158697.1"/>
</dbReference>
<feature type="chain" id="PRO_5038102142" description="LTD domain-containing protein" evidence="1">
    <location>
        <begin position="25"/>
        <end position="554"/>
    </location>
</feature>
<feature type="domain" description="LTD" evidence="2">
    <location>
        <begin position="18"/>
        <end position="134"/>
    </location>
</feature>
<dbReference type="AlphaFoldDB" id="A0A928YQ97"/>
<dbReference type="Proteomes" id="UP000616201">
    <property type="component" value="Unassembled WGS sequence"/>
</dbReference>
<proteinExistence type="predicted"/>
<comment type="caution">
    <text evidence="3">The sequence shown here is derived from an EMBL/GenBank/DDBJ whole genome shotgun (WGS) entry which is preliminary data.</text>
</comment>
<evidence type="ECO:0000313" key="4">
    <source>
        <dbReference type="Proteomes" id="UP000616201"/>
    </source>
</evidence>
<name>A0A928YQ97_9SPHI</name>
<dbReference type="Pfam" id="PF00932">
    <property type="entry name" value="LTD"/>
    <property type="match status" value="1"/>
</dbReference>
<sequence length="554" mass="62242">MNLPNFVNVLAILACLMHSTNVSSQTILINEIMANPTNSLLPNQEYIELYNAGEISLNLKDYRYSVGSNSQTLPDYFLAPKQHVVLVSAANVSEFERYGNSIGLSRWFTLTNTGTSISLHDPNNRLVDSVFYQDDWYQDGAKDNGGWSLERINPVLTCQSETNWMASLDYQGGTPGKRNSVYDEDFFAELTILETEVTDNTVKLIFNQTINLSLYLLNEQIALSPSLGNILAVDFLGNDTLSIQFSSNFLENEPYTLGLNDVEFCGNRINLSKTIFISDPINYNDVIINEVLFNPRADGVDFVELFNNSNAIINLEGWLLGNRVISSGIHLFYPNEYRVLTSNIDNIKLNYPSAVVENMIQLVSLPAYSNEQGIVTIYSPEMLSDSLYYSSDYHLQLLDDPDGISLERQGANLPTNGINTFTSASTLSEGATPGYENSKNSELISEKNSFFLSSKTFSPDLDNFQDFLEMNYELSQGNLMINAYIFNDKGNLVNRLIRNQNIGTKGIITWDGKSENKQDAADGIYIFYIELYSEDGVFETYKESFVLVRKGISY</sequence>
<reference evidence="3" key="1">
    <citation type="submission" date="2018-02" db="EMBL/GenBank/DDBJ databases">
        <authorList>
            <person name="Vasarhelyi B.M."/>
            <person name="Deshmukh S."/>
            <person name="Balint B."/>
            <person name="Kukolya J."/>
        </authorList>
    </citation>
    <scope>NUCLEOTIDE SEQUENCE</scope>
    <source>
        <strain evidence="3">KB22</strain>
    </source>
</reference>
<keyword evidence="4" id="KW-1185">Reference proteome</keyword>
<protein>
    <recommendedName>
        <fullName evidence="2">LTD domain-containing protein</fullName>
    </recommendedName>
</protein>
<dbReference type="Pfam" id="PF13585">
    <property type="entry name" value="CHU_C"/>
    <property type="match status" value="1"/>
</dbReference>
<accession>A0A928YQ97</accession>
<feature type="signal peptide" evidence="1">
    <location>
        <begin position="1"/>
        <end position="24"/>
    </location>
</feature>
<dbReference type="SUPFAM" id="SSF74853">
    <property type="entry name" value="Lamin A/C globular tail domain"/>
    <property type="match status" value="2"/>
</dbReference>
<evidence type="ECO:0000313" key="3">
    <source>
        <dbReference type="EMBL" id="MBE8713981.1"/>
    </source>
</evidence>
<organism evidence="3 4">
    <name type="scientific">Sphingobacterium hungaricum</name>
    <dbReference type="NCBI Taxonomy" id="2082723"/>
    <lineage>
        <taxon>Bacteria</taxon>
        <taxon>Pseudomonadati</taxon>
        <taxon>Bacteroidota</taxon>
        <taxon>Sphingobacteriia</taxon>
        <taxon>Sphingobacteriales</taxon>
        <taxon>Sphingobacteriaceae</taxon>
        <taxon>Sphingobacterium</taxon>
    </lineage>
</organism>
<dbReference type="EMBL" id="PRDK01000005">
    <property type="protein sequence ID" value="MBE8713981.1"/>
    <property type="molecule type" value="Genomic_DNA"/>
</dbReference>
<dbReference type="PROSITE" id="PS51841">
    <property type="entry name" value="LTD"/>
    <property type="match status" value="1"/>
</dbReference>
<dbReference type="Gene3D" id="2.60.40.4070">
    <property type="match status" value="1"/>
</dbReference>
<evidence type="ECO:0000256" key="1">
    <source>
        <dbReference type="SAM" id="SignalP"/>
    </source>
</evidence>